<dbReference type="Proteomes" id="UP000887565">
    <property type="component" value="Unplaced"/>
</dbReference>
<name>A0A915HQD7_ROMCU</name>
<keyword evidence="1" id="KW-1185">Reference proteome</keyword>
<dbReference type="PROSITE" id="PS51257">
    <property type="entry name" value="PROKAR_LIPOPROTEIN"/>
    <property type="match status" value="1"/>
</dbReference>
<dbReference type="WBParaSite" id="nRc.2.0.1.t03680-RA">
    <property type="protein sequence ID" value="nRc.2.0.1.t03680-RA"/>
    <property type="gene ID" value="nRc.2.0.1.g03680"/>
</dbReference>
<organism evidence="1 2">
    <name type="scientific">Romanomermis culicivorax</name>
    <name type="common">Nematode worm</name>
    <dbReference type="NCBI Taxonomy" id="13658"/>
    <lineage>
        <taxon>Eukaryota</taxon>
        <taxon>Metazoa</taxon>
        <taxon>Ecdysozoa</taxon>
        <taxon>Nematoda</taxon>
        <taxon>Enoplea</taxon>
        <taxon>Dorylaimia</taxon>
        <taxon>Mermithida</taxon>
        <taxon>Mermithoidea</taxon>
        <taxon>Mermithidae</taxon>
        <taxon>Romanomermis</taxon>
    </lineage>
</organism>
<sequence length="72" mass="8166">MPGRNSRLGSNVTLTGASCQLDPAMIFMDMRYGGGSSAAEADEVDRVVMLRKYFESSWKMRLFRTEARDRNK</sequence>
<evidence type="ECO:0000313" key="1">
    <source>
        <dbReference type="Proteomes" id="UP000887565"/>
    </source>
</evidence>
<proteinExistence type="predicted"/>
<protein>
    <submittedName>
        <fullName evidence="2">Uncharacterized protein</fullName>
    </submittedName>
</protein>
<dbReference type="AlphaFoldDB" id="A0A915HQD7"/>
<reference evidence="2" key="1">
    <citation type="submission" date="2022-11" db="UniProtKB">
        <authorList>
            <consortium name="WormBaseParasite"/>
        </authorList>
    </citation>
    <scope>IDENTIFICATION</scope>
</reference>
<evidence type="ECO:0000313" key="2">
    <source>
        <dbReference type="WBParaSite" id="nRc.2.0.1.t03680-RA"/>
    </source>
</evidence>
<accession>A0A915HQD7</accession>